<gene>
    <name evidence="3" type="ORF">CSSPJE1EN1_LOCUS823</name>
</gene>
<protein>
    <recommendedName>
        <fullName evidence="5">LHC-related protein</fullName>
    </recommendedName>
</protein>
<feature type="transmembrane region" description="Helical" evidence="2">
    <location>
        <begin position="146"/>
        <end position="166"/>
    </location>
</feature>
<keyword evidence="2" id="KW-0472">Membrane</keyword>
<keyword evidence="2" id="KW-0812">Transmembrane</keyword>
<evidence type="ECO:0000256" key="2">
    <source>
        <dbReference type="SAM" id="Phobius"/>
    </source>
</evidence>
<dbReference type="Proteomes" id="UP001497444">
    <property type="component" value="Chromosome 1"/>
</dbReference>
<feature type="compositionally biased region" description="Basic and acidic residues" evidence="1">
    <location>
        <begin position="215"/>
        <end position="228"/>
    </location>
</feature>
<organism evidence="3 4">
    <name type="scientific">Sphagnum jensenii</name>
    <dbReference type="NCBI Taxonomy" id="128206"/>
    <lineage>
        <taxon>Eukaryota</taxon>
        <taxon>Viridiplantae</taxon>
        <taxon>Streptophyta</taxon>
        <taxon>Embryophyta</taxon>
        <taxon>Bryophyta</taxon>
        <taxon>Sphagnophytina</taxon>
        <taxon>Sphagnopsida</taxon>
        <taxon>Sphagnales</taxon>
        <taxon>Sphagnaceae</taxon>
        <taxon>Sphagnum</taxon>
    </lineage>
</organism>
<keyword evidence="4" id="KW-1185">Reference proteome</keyword>
<evidence type="ECO:0008006" key="5">
    <source>
        <dbReference type="Google" id="ProtNLM"/>
    </source>
</evidence>
<feature type="transmembrane region" description="Helical" evidence="2">
    <location>
        <begin position="178"/>
        <end position="199"/>
    </location>
</feature>
<proteinExistence type="predicted"/>
<feature type="region of interest" description="Disordered" evidence="1">
    <location>
        <begin position="204"/>
        <end position="266"/>
    </location>
</feature>
<evidence type="ECO:0000256" key="1">
    <source>
        <dbReference type="SAM" id="MobiDB-lite"/>
    </source>
</evidence>
<dbReference type="SUPFAM" id="SSF103511">
    <property type="entry name" value="Chlorophyll a-b binding protein"/>
    <property type="match status" value="1"/>
</dbReference>
<evidence type="ECO:0000313" key="4">
    <source>
        <dbReference type="Proteomes" id="UP001497444"/>
    </source>
</evidence>
<dbReference type="Gene3D" id="1.10.3460.10">
    <property type="entry name" value="Chlorophyll a/b binding protein domain"/>
    <property type="match status" value="1"/>
</dbReference>
<sequence>MAHCVLKMQQACAVPGILCSAAASSSALYNNSCTSSSPQLLSLSACCNRATPATTTTTTTTTGGVKQQAWRLASSSSSSQIQGTCIIVVSQTIKLHTRRRCILSVRATTEGEGDSAGSSQEKPYGLGGPGTFFGFGRLQELQVGRLAMIGFAAAVIMEVITGKGVLGQLGIDPLVVRFPLLAGFLFLLVGGLLGGYVVINNPPDTSKAPANEGDGLPRDPLKTYDARNLDPLTTYTRGGVVNRPTGQKGREPYVSDLDLPPPPSKE</sequence>
<dbReference type="EMBL" id="OZ020096">
    <property type="protein sequence ID" value="CAK9255345.1"/>
    <property type="molecule type" value="Genomic_DNA"/>
</dbReference>
<evidence type="ECO:0000313" key="3">
    <source>
        <dbReference type="EMBL" id="CAK9255345.1"/>
    </source>
</evidence>
<accession>A0ABP0VQI7</accession>
<reference evidence="3 4" key="1">
    <citation type="submission" date="2024-02" db="EMBL/GenBank/DDBJ databases">
        <authorList>
            <consortium name="ELIXIR-Norway"/>
            <consortium name="Elixir Norway"/>
        </authorList>
    </citation>
    <scope>NUCLEOTIDE SEQUENCE [LARGE SCALE GENOMIC DNA]</scope>
</reference>
<name>A0ABP0VQI7_9BRYO</name>
<keyword evidence="2" id="KW-1133">Transmembrane helix</keyword>